<dbReference type="HOGENOM" id="CLU_038105_0_0_1"/>
<dbReference type="PANTHER" id="PTHR35309:SF4">
    <property type="entry name" value="TOCOPHEROL CYCLASE"/>
    <property type="match status" value="1"/>
</dbReference>
<evidence type="ECO:0000313" key="1">
    <source>
        <dbReference type="EMBL" id="EMD38950.1"/>
    </source>
</evidence>
<dbReference type="SUPFAM" id="SSF159245">
    <property type="entry name" value="AttH-like"/>
    <property type="match status" value="1"/>
</dbReference>
<gene>
    <name evidence="1" type="ORF">CERSUDRAFT_122465</name>
</gene>
<dbReference type="AlphaFoldDB" id="M2R357"/>
<evidence type="ECO:0000313" key="2">
    <source>
        <dbReference type="Proteomes" id="UP000016930"/>
    </source>
</evidence>
<reference evidence="1 2" key="1">
    <citation type="journal article" date="2012" name="Proc. Natl. Acad. Sci. U.S.A.">
        <title>Comparative genomics of Ceriporiopsis subvermispora and Phanerochaete chrysosporium provide insight into selective ligninolysis.</title>
        <authorList>
            <person name="Fernandez-Fueyo E."/>
            <person name="Ruiz-Duenas F.J."/>
            <person name="Ferreira P."/>
            <person name="Floudas D."/>
            <person name="Hibbett D.S."/>
            <person name="Canessa P."/>
            <person name="Larrondo L.F."/>
            <person name="James T.Y."/>
            <person name="Seelenfreund D."/>
            <person name="Lobos S."/>
            <person name="Polanco R."/>
            <person name="Tello M."/>
            <person name="Honda Y."/>
            <person name="Watanabe T."/>
            <person name="Watanabe T."/>
            <person name="Ryu J.S."/>
            <person name="Kubicek C.P."/>
            <person name="Schmoll M."/>
            <person name="Gaskell J."/>
            <person name="Hammel K.E."/>
            <person name="St John F.J."/>
            <person name="Vanden Wymelenberg A."/>
            <person name="Sabat G."/>
            <person name="Splinter BonDurant S."/>
            <person name="Syed K."/>
            <person name="Yadav J.S."/>
            <person name="Doddapaneni H."/>
            <person name="Subramanian V."/>
            <person name="Lavin J.L."/>
            <person name="Oguiza J.A."/>
            <person name="Perez G."/>
            <person name="Pisabarro A.G."/>
            <person name="Ramirez L."/>
            <person name="Santoyo F."/>
            <person name="Master E."/>
            <person name="Coutinho P.M."/>
            <person name="Henrissat B."/>
            <person name="Lombard V."/>
            <person name="Magnuson J.K."/>
            <person name="Kuees U."/>
            <person name="Hori C."/>
            <person name="Igarashi K."/>
            <person name="Samejima M."/>
            <person name="Held B.W."/>
            <person name="Barry K.W."/>
            <person name="LaButti K.M."/>
            <person name="Lapidus A."/>
            <person name="Lindquist E.A."/>
            <person name="Lucas S.M."/>
            <person name="Riley R."/>
            <person name="Salamov A.A."/>
            <person name="Hoffmeister D."/>
            <person name="Schwenk D."/>
            <person name="Hadar Y."/>
            <person name="Yarden O."/>
            <person name="de Vries R.P."/>
            <person name="Wiebenga A."/>
            <person name="Stenlid J."/>
            <person name="Eastwood D."/>
            <person name="Grigoriev I.V."/>
            <person name="Berka R.M."/>
            <person name="Blanchette R.A."/>
            <person name="Kersten P."/>
            <person name="Martinez A.T."/>
            <person name="Vicuna R."/>
            <person name="Cullen D."/>
        </authorList>
    </citation>
    <scope>NUCLEOTIDE SEQUENCE [LARGE SCALE GENOMIC DNA]</scope>
    <source>
        <strain evidence="1 2">B</strain>
    </source>
</reference>
<keyword evidence="2" id="KW-1185">Reference proteome</keyword>
<proteinExistence type="predicted"/>
<protein>
    <submittedName>
        <fullName evidence="1">Uncharacterized protein</fullName>
    </submittedName>
</protein>
<sequence>MKRFCRKQFARRDHFAPHLNSGFEGYYCRAQLEDGSTIAIILCSVNTAKHRRNYIHCSHTPLDPEPSGSGFKYDMYPEYFGIETQEPASDGSIPFSINVPGYGGIEVSPTTVKLNLKIPGEEIEVRLELLNRIQWSTSTPIEGPMGAYAYLSRIQPLNWHVYSTGSDAYYTIITAGHTRTGNAVAHLEKNWGRSFPAGWIWCQAFESDGRRLCLAGGRALPGVQAYLIGYRSLRLTWDFRPPITAFLGCIGSPWISIQRDSREGWVRLRVRGLRRKLVVNAEAPIDTFVGLSCPLRDGHEPHYAFESFNAQVWVEAWTRRWPWQKWECIEEGLCGGPAAALEFGGSFSHFVEIHQ</sequence>
<organism evidence="1 2">
    <name type="scientific">Ceriporiopsis subvermispora (strain B)</name>
    <name type="common">White-rot fungus</name>
    <name type="synonym">Gelatoporia subvermispora</name>
    <dbReference type="NCBI Taxonomy" id="914234"/>
    <lineage>
        <taxon>Eukaryota</taxon>
        <taxon>Fungi</taxon>
        <taxon>Dikarya</taxon>
        <taxon>Basidiomycota</taxon>
        <taxon>Agaricomycotina</taxon>
        <taxon>Agaricomycetes</taxon>
        <taxon>Polyporales</taxon>
        <taxon>Gelatoporiaceae</taxon>
        <taxon>Gelatoporia</taxon>
    </lineage>
</organism>
<name>M2R357_CERS8</name>
<dbReference type="GO" id="GO:0009976">
    <property type="term" value="F:tocopherol cyclase activity"/>
    <property type="evidence" value="ECO:0007669"/>
    <property type="project" value="InterPro"/>
</dbReference>
<dbReference type="InterPro" id="IPR025893">
    <property type="entry name" value="Tocopherol_cyclase"/>
</dbReference>
<dbReference type="Proteomes" id="UP000016930">
    <property type="component" value="Unassembled WGS sequence"/>
</dbReference>
<dbReference type="OrthoDB" id="5421239at2759"/>
<dbReference type="EMBL" id="KB445794">
    <property type="protein sequence ID" value="EMD38950.1"/>
    <property type="molecule type" value="Genomic_DNA"/>
</dbReference>
<dbReference type="PANTHER" id="PTHR35309">
    <property type="match status" value="1"/>
</dbReference>
<accession>M2R357</accession>